<keyword evidence="2 10" id="KW-0812">Transmembrane</keyword>
<dbReference type="InterPro" id="IPR015919">
    <property type="entry name" value="Cadherin-like_sf"/>
</dbReference>
<dbReference type="GO" id="GO:0016020">
    <property type="term" value="C:membrane"/>
    <property type="evidence" value="ECO:0007669"/>
    <property type="project" value="UniProtKB-SubCell"/>
</dbReference>
<evidence type="ECO:0000256" key="5">
    <source>
        <dbReference type="ARBA" id="ARBA00022889"/>
    </source>
</evidence>
<dbReference type="EMBL" id="CASHTH010000550">
    <property type="protein sequence ID" value="CAI8004046.1"/>
    <property type="molecule type" value="Genomic_DNA"/>
</dbReference>
<dbReference type="GO" id="GO:0007156">
    <property type="term" value="P:homophilic cell adhesion via plasma membrane adhesion molecules"/>
    <property type="evidence" value="ECO:0007669"/>
    <property type="project" value="InterPro"/>
</dbReference>
<dbReference type="SUPFAM" id="SSF49313">
    <property type="entry name" value="Cadherin-like"/>
    <property type="match status" value="4"/>
</dbReference>
<evidence type="ECO:0000256" key="10">
    <source>
        <dbReference type="SAM" id="Phobius"/>
    </source>
</evidence>
<keyword evidence="7 10" id="KW-0472">Membrane</keyword>
<evidence type="ECO:0000256" key="6">
    <source>
        <dbReference type="ARBA" id="ARBA00022989"/>
    </source>
</evidence>
<dbReference type="CDD" id="cd11304">
    <property type="entry name" value="Cadherin_repeat"/>
    <property type="match status" value="4"/>
</dbReference>
<evidence type="ECO:0000256" key="1">
    <source>
        <dbReference type="ARBA" id="ARBA00004370"/>
    </source>
</evidence>
<feature type="region of interest" description="Disordered" evidence="9">
    <location>
        <begin position="547"/>
        <end position="571"/>
    </location>
</feature>
<keyword evidence="3" id="KW-0677">Repeat</keyword>
<comment type="subcellular location">
    <subcellularLocation>
        <location evidence="1">Membrane</location>
    </subcellularLocation>
</comment>
<feature type="domain" description="Cadherin" evidence="11">
    <location>
        <begin position="12"/>
        <end position="129"/>
    </location>
</feature>
<dbReference type="Pfam" id="PF00028">
    <property type="entry name" value="Cadherin"/>
    <property type="match status" value="2"/>
</dbReference>
<dbReference type="GO" id="GO:0005509">
    <property type="term" value="F:calcium ion binding"/>
    <property type="evidence" value="ECO:0007669"/>
    <property type="project" value="UniProtKB-UniRule"/>
</dbReference>
<reference evidence="12" key="1">
    <citation type="submission" date="2023-03" db="EMBL/GenBank/DDBJ databases">
        <authorList>
            <person name="Steffen K."/>
            <person name="Cardenas P."/>
        </authorList>
    </citation>
    <scope>NUCLEOTIDE SEQUENCE</scope>
</reference>
<proteinExistence type="predicted"/>
<keyword evidence="6 10" id="KW-1133">Transmembrane helix</keyword>
<evidence type="ECO:0000256" key="2">
    <source>
        <dbReference type="ARBA" id="ARBA00022692"/>
    </source>
</evidence>
<keyword evidence="13" id="KW-1185">Reference proteome</keyword>
<dbReference type="InterPro" id="IPR002126">
    <property type="entry name" value="Cadherin-like_dom"/>
</dbReference>
<evidence type="ECO:0000313" key="12">
    <source>
        <dbReference type="EMBL" id="CAI8004046.1"/>
    </source>
</evidence>
<evidence type="ECO:0000256" key="9">
    <source>
        <dbReference type="SAM" id="MobiDB-lite"/>
    </source>
</evidence>
<feature type="region of interest" description="Disordered" evidence="9">
    <location>
        <begin position="1"/>
        <end position="35"/>
    </location>
</feature>
<evidence type="ECO:0000256" key="4">
    <source>
        <dbReference type="ARBA" id="ARBA00022837"/>
    </source>
</evidence>
<organism evidence="12 13">
    <name type="scientific">Geodia barretti</name>
    <name type="common">Barrett's horny sponge</name>
    <dbReference type="NCBI Taxonomy" id="519541"/>
    <lineage>
        <taxon>Eukaryota</taxon>
        <taxon>Metazoa</taxon>
        <taxon>Porifera</taxon>
        <taxon>Demospongiae</taxon>
        <taxon>Heteroscleromorpha</taxon>
        <taxon>Tetractinellida</taxon>
        <taxon>Astrophorina</taxon>
        <taxon>Geodiidae</taxon>
        <taxon>Geodia</taxon>
    </lineage>
</organism>
<feature type="domain" description="Cadherin" evidence="11">
    <location>
        <begin position="359"/>
        <end position="447"/>
    </location>
</feature>
<keyword evidence="4 8" id="KW-0106">Calcium</keyword>
<accession>A0AA35R4W5</accession>
<evidence type="ECO:0000256" key="3">
    <source>
        <dbReference type="ARBA" id="ARBA00022737"/>
    </source>
</evidence>
<dbReference type="PANTHER" id="PTHR24025">
    <property type="entry name" value="DESMOGLEIN FAMILY MEMBER"/>
    <property type="match status" value="1"/>
</dbReference>
<dbReference type="SMART" id="SM00112">
    <property type="entry name" value="CA"/>
    <property type="match status" value="4"/>
</dbReference>
<comment type="caution">
    <text evidence="12">The sequence shown here is derived from an EMBL/GenBank/DDBJ whole genome shotgun (WGS) entry which is preliminary data.</text>
</comment>
<keyword evidence="5" id="KW-0130">Cell adhesion</keyword>
<name>A0AA35R4W5_GEOBA</name>
<gene>
    <name evidence="12" type="ORF">GBAR_LOCUS3821</name>
</gene>
<protein>
    <submittedName>
        <fullName evidence="12">Protocadherin Fat 4</fullName>
    </submittedName>
</protein>
<feature type="domain" description="Cadherin" evidence="11">
    <location>
        <begin position="129"/>
        <end position="249"/>
    </location>
</feature>
<dbReference type="InterPro" id="IPR050971">
    <property type="entry name" value="Cadherin-domain_protein"/>
</dbReference>
<dbReference type="GO" id="GO:0005911">
    <property type="term" value="C:cell-cell junction"/>
    <property type="evidence" value="ECO:0007669"/>
    <property type="project" value="TreeGrafter"/>
</dbReference>
<dbReference type="PRINTS" id="PR00205">
    <property type="entry name" value="CADHERIN"/>
</dbReference>
<dbReference type="Proteomes" id="UP001174909">
    <property type="component" value="Unassembled WGS sequence"/>
</dbReference>
<dbReference type="PANTHER" id="PTHR24025:SF23">
    <property type="entry name" value="NEURAL-CADHERIN"/>
    <property type="match status" value="1"/>
</dbReference>
<evidence type="ECO:0000313" key="13">
    <source>
        <dbReference type="Proteomes" id="UP001174909"/>
    </source>
</evidence>
<evidence type="ECO:0000256" key="7">
    <source>
        <dbReference type="ARBA" id="ARBA00023136"/>
    </source>
</evidence>
<feature type="domain" description="Cadherin" evidence="11">
    <location>
        <begin position="250"/>
        <end position="358"/>
    </location>
</feature>
<dbReference type="AlphaFoldDB" id="A0AA35R4W5"/>
<evidence type="ECO:0000259" key="11">
    <source>
        <dbReference type="PROSITE" id="PS50268"/>
    </source>
</evidence>
<dbReference type="Gene3D" id="2.60.40.60">
    <property type="entry name" value="Cadherins"/>
    <property type="match status" value="4"/>
</dbReference>
<feature type="transmembrane region" description="Helical" evidence="10">
    <location>
        <begin position="457"/>
        <end position="479"/>
    </location>
</feature>
<sequence>MTSTTGAEGLKFTDRYEVDVSETPASDADIPPPNPLPPPTTATLKCIEDDGSPINDDITYSIIEGDTQLFSFDPATQQFSVSEVYKFDYEQQPWFIVTIQCNLTSDPSRYGNGIVNISVGSVNEYRPTLEVPAPIVVPETTQRGTVIAAPDAARGALGTFTVNDRDSGPDGVIIYSFEIGNEDDRLFEVNQVTGTITLDADLDVDDHPEGREILSVSIVACNSGLELDSCEARSLTVYITSTNDILPQFNETVYTASLNESAPNGTLVLQVLCVDGDTRVGEVQSISYGNGASNETLSTFEVEFDKLSTSASVSLLSELDYETTTSYSFSLDCSDGEHTATTQVTVEVLPVNDNRPQFEAESYDFSVNRAAPVPSDTLVGTVRANDTDSAVGGTVTYSLSSDKFSIDSETGEITLKDYLSAGDGNTFDFDVIASDGEYEARARVRVRAEGLLSILEWVYVGIGGFVLLVISVVIGIIVFHHFIKAASIKTIVKEKYIEAEVETDSEKEETDYPHHPAIIIAAPPMFPHPHGGGMSMVGQPLYPPLDGGESDFSERSGTLGTLEGSQYHGPGPLLQEVVDYFHEGDKMLEKKGSKK</sequence>
<dbReference type="PROSITE" id="PS50268">
    <property type="entry name" value="CADHERIN_2"/>
    <property type="match status" value="4"/>
</dbReference>
<evidence type="ECO:0000256" key="8">
    <source>
        <dbReference type="PROSITE-ProRule" id="PRU00043"/>
    </source>
</evidence>